<protein>
    <submittedName>
        <fullName evidence="1">Uncharacterized protein</fullName>
    </submittedName>
</protein>
<reference evidence="1 2" key="1">
    <citation type="submission" date="2023-05" db="EMBL/GenBank/DDBJ databases">
        <title>B98-5 Cell Line De Novo Hybrid Assembly: An Optical Mapping Approach.</title>
        <authorList>
            <person name="Kananen K."/>
            <person name="Auerbach J.A."/>
            <person name="Kautto E."/>
            <person name="Blachly J.S."/>
        </authorList>
    </citation>
    <scope>NUCLEOTIDE SEQUENCE [LARGE SCALE GENOMIC DNA]</scope>
    <source>
        <strain evidence="1">B95-8</strain>
        <tissue evidence="1">Cell line</tissue>
    </source>
</reference>
<keyword evidence="2" id="KW-1185">Reference proteome</keyword>
<gene>
    <name evidence="1" type="ORF">P7K49_001814</name>
</gene>
<evidence type="ECO:0000313" key="2">
    <source>
        <dbReference type="Proteomes" id="UP001266305"/>
    </source>
</evidence>
<organism evidence="1 2">
    <name type="scientific">Saguinus oedipus</name>
    <name type="common">Cotton-top tamarin</name>
    <name type="synonym">Oedipomidas oedipus</name>
    <dbReference type="NCBI Taxonomy" id="9490"/>
    <lineage>
        <taxon>Eukaryota</taxon>
        <taxon>Metazoa</taxon>
        <taxon>Chordata</taxon>
        <taxon>Craniata</taxon>
        <taxon>Vertebrata</taxon>
        <taxon>Euteleostomi</taxon>
        <taxon>Mammalia</taxon>
        <taxon>Eutheria</taxon>
        <taxon>Euarchontoglires</taxon>
        <taxon>Primates</taxon>
        <taxon>Haplorrhini</taxon>
        <taxon>Platyrrhini</taxon>
        <taxon>Cebidae</taxon>
        <taxon>Callitrichinae</taxon>
        <taxon>Saguinus</taxon>
    </lineage>
</organism>
<name>A0ABQ9WI44_SAGOE</name>
<accession>A0ABQ9WI44</accession>
<dbReference type="EMBL" id="JASSZA010000001">
    <property type="protein sequence ID" value="KAK2120428.1"/>
    <property type="molecule type" value="Genomic_DNA"/>
</dbReference>
<sequence length="116" mass="12768">MGKWKRSQKLGSTVTGELAVSSFQRQYSEMLYQAYADYIGFILTLNEGVKGKKLTFEYKVSERGSSHSSLSSSPSLPAYHTIEAAPTFKKPSPEEELGAFELFIGPAELAAGPWLL</sequence>
<evidence type="ECO:0000313" key="1">
    <source>
        <dbReference type="EMBL" id="KAK2120428.1"/>
    </source>
</evidence>
<proteinExistence type="predicted"/>
<comment type="caution">
    <text evidence="1">The sequence shown here is derived from an EMBL/GenBank/DDBJ whole genome shotgun (WGS) entry which is preliminary data.</text>
</comment>
<dbReference type="Proteomes" id="UP001266305">
    <property type="component" value="Unassembled WGS sequence"/>
</dbReference>